<evidence type="ECO:0000313" key="3">
    <source>
        <dbReference type="Proteomes" id="UP001642464"/>
    </source>
</evidence>
<dbReference type="Proteomes" id="UP001642464">
    <property type="component" value="Unassembled WGS sequence"/>
</dbReference>
<sequence length="639" mass="68642">MLSADVANGEDVVMSQMVTSSTEPTGACGQGALPDQVAQTMPDVEDSQWEATQVLEVSHEQSHSDLPGDVNGSQWEATQALGEQSHSDLPGDVNDSQWEATQVLEVSHEQSHSDLPGDVNGSQWEATQVLGEQSHSDLPGDVNGLQWEAIQAIHDDLLGEVNDSQMEAPQMVDPLIIDSDSEMETGGHDGEARLQAHDSMKVLMIGGTAIFRAVADQSPAKPRALDFCQVASEKSLQPLTPLELTSAGQGHEGEGKPASMDPSQPVHHGWLDADQLRELYGKDAVDRFCHERAVQGAPREHPDMPGCELMQVQCDLAGAKSSLLDASAYEHLAGAEPPVYASQLKPRGRKPKAKVAESVSREIPSANGDGLQSASSKKRKTGKGKKTKTRKAAKGKKGKVGNKKCKKNKKAKKGKKCSKSGMSGMEPVDLEATGKKAAADASEPTEMKSKRKPRRRAASKGKPCESSLHPEYVESVEPEVVETAAKSRKGRKTAEQKGVKINKRKQKANTIDEVAVPPIAEPPLGDAPLPVGFARPPNWVNAGNVYSNMYRRAQSGGHAKADVQRMAKEATKLFREQGIVAEGLMTSFRGKGKRAQPDASDPAGVQPPQDQPGGNANEFDGWYINERPEYQEALREAGA</sequence>
<evidence type="ECO:0000256" key="1">
    <source>
        <dbReference type="SAM" id="MobiDB-lite"/>
    </source>
</evidence>
<feature type="region of interest" description="Disordered" evidence="1">
    <location>
        <begin position="585"/>
        <end position="627"/>
    </location>
</feature>
<organism evidence="2 3">
    <name type="scientific">Durusdinium trenchii</name>
    <dbReference type="NCBI Taxonomy" id="1381693"/>
    <lineage>
        <taxon>Eukaryota</taxon>
        <taxon>Sar</taxon>
        <taxon>Alveolata</taxon>
        <taxon>Dinophyceae</taxon>
        <taxon>Suessiales</taxon>
        <taxon>Symbiodiniaceae</taxon>
        <taxon>Durusdinium</taxon>
    </lineage>
</organism>
<keyword evidence="3" id="KW-1185">Reference proteome</keyword>
<evidence type="ECO:0000313" key="2">
    <source>
        <dbReference type="EMBL" id="CAK9034031.1"/>
    </source>
</evidence>
<dbReference type="EMBL" id="CAXAMM010014525">
    <property type="protein sequence ID" value="CAK9034031.1"/>
    <property type="molecule type" value="Genomic_DNA"/>
</dbReference>
<feature type="region of interest" description="Disordered" evidence="1">
    <location>
        <begin position="239"/>
        <end position="264"/>
    </location>
</feature>
<protein>
    <submittedName>
        <fullName evidence="2">Uncharacterized protein</fullName>
    </submittedName>
</protein>
<proteinExistence type="predicted"/>
<feature type="region of interest" description="Disordered" evidence="1">
    <location>
        <begin position="340"/>
        <end position="506"/>
    </location>
</feature>
<name>A0ABP0L4G0_9DINO</name>
<feature type="compositionally biased region" description="Basic residues" evidence="1">
    <location>
        <begin position="449"/>
        <end position="459"/>
    </location>
</feature>
<accession>A0ABP0L4G0</accession>
<reference evidence="2 3" key="1">
    <citation type="submission" date="2024-02" db="EMBL/GenBank/DDBJ databases">
        <authorList>
            <person name="Chen Y."/>
            <person name="Shah S."/>
            <person name="Dougan E. K."/>
            <person name="Thang M."/>
            <person name="Chan C."/>
        </authorList>
    </citation>
    <scope>NUCLEOTIDE SEQUENCE [LARGE SCALE GENOMIC DNA]</scope>
</reference>
<comment type="caution">
    <text evidence="2">The sequence shown here is derived from an EMBL/GenBank/DDBJ whole genome shotgun (WGS) entry which is preliminary data.</text>
</comment>
<gene>
    <name evidence="2" type="ORF">SCF082_LOCUS20716</name>
</gene>
<feature type="compositionally biased region" description="Basic residues" evidence="1">
    <location>
        <begin position="376"/>
        <end position="418"/>
    </location>
</feature>